<protein>
    <submittedName>
        <fullName evidence="4">Pilus assembly protein</fullName>
    </submittedName>
</protein>
<proteinExistence type="predicted"/>
<dbReference type="GO" id="GO:0046872">
    <property type="term" value="F:metal ion binding"/>
    <property type="evidence" value="ECO:0007669"/>
    <property type="project" value="UniProtKB-KW"/>
</dbReference>
<accession>A0A3N2RIV7</accession>
<evidence type="ECO:0000259" key="3">
    <source>
        <dbReference type="Pfam" id="PF05567"/>
    </source>
</evidence>
<dbReference type="EMBL" id="RCTY01000023">
    <property type="protein sequence ID" value="ROU07324.1"/>
    <property type="molecule type" value="Genomic_DNA"/>
</dbReference>
<evidence type="ECO:0000256" key="1">
    <source>
        <dbReference type="ARBA" id="ARBA00022723"/>
    </source>
</evidence>
<keyword evidence="2" id="KW-0106">Calcium</keyword>
<sequence>MASQRAYLLSASVLLALGAGGYWMYSNAVQGEGTLSQVPMNVQNKVTPAFIMAVDDSNSMTFERLFPGGDGRMQWNTANSSFLDGNGELYNIGDSCNNDGNDCYLFLYPHTKYNQYYSTGKAIPPIDSLGFARSPDINKSYFNPAVTYNPWKKSDGSRMAPAVAKDTRADPRTGGLFDTPNSVSYDLESGALRVSTSEFYRVRNGMIFPVGTIYRAGSGCGNASTNGAWIEVKNSDLTVSMGRGTTWCDMNFQYFPAVFYLTGAADGVQLPSDYGFDSSKIGTVKIQYADKKYLTLYKYEIKSGNFKSNYRKAIDNFANWFQFHRNRSLAMVGAMTEAMDTSVGNLRVGYFTINKRGDVTMRQTAEGYDADRVELYKSLTSLNPPNPSERIGGTPNRDAVAHLGAQFARTGGVEVPVQKACQKNGGMLFTDGSTNSNTGPTNIGNVDSDLGAPFADSYSNTIADIATKYYSGAGVPLRTDGEFKNLTGQVPVPEEACKASPADKRADCIRDLHMNFYGITLGAQGRIYGVDAAATADPYKTNPDWNSLGDPRTVDDGTTVDEIWHATINTHGDFINAKTPNDVTAAMRRVISSVGGGNTPSGSLGLTGARIGSNTFSVVPKYTSANNGTDWYSNLVASTVKYDMLSGKITLTEKWDAAPLLENGSAARSIRFSTSNGTLTPPVAAFVGTALGDDTQTYNRLCSGPLATCYDPEGKLNIRARLKNGANATATGAQMIEFLRGDRSQETAGGSGFFRKRTTLLGDIVNSSPVVSAPGDDYGYRSLVVDGAPDKFKYADYLTAKRNSKKDMVYVGANDGMLHSFHGDNGREVFGYIPAASLDHMGNLLFRYDVAYPSQVFDHRYYVDGPIAVSDVYDGSWKTALVATLGAGGRGAFALDVTAQDGLPKLLWEIDDKTTVTDSTGTKIGDRIGNVLGRPVIVPVMDGTQIKWKAVFGNGYGSVSGKAALFVVDMASGAVKVIPAVEAAGTAPVGKKNGLGNLVAVDNYVGSAVGTASVRGRDGLADTVYAADQTGNLWRFDLRDMSLAAGGKPLFTAKDKDGNRQPITGGLQVTSISGGSMIYFGTGSFSFVGDPDDKSMQSIYGIIDTDGTPIVGRSSLEQQFITSEANGLRDATRKSINSLKRGWFVDLVVDPSSSGSVASVGERFVGYPRLQNGTLYFVTYTPTVSSSATASCAIDGNNIEYGLNALSGAAELDQVRLGSADGTKLKTGTAGMRLNTGGTGVVNEIGLLTTGRASPLASGSSEADLQKALKNQCSIILQVPGADPQYLPRPCGRQSWRQLR</sequence>
<comment type="caution">
    <text evidence="4">The sequence shown here is derived from an EMBL/GenBank/DDBJ whole genome shotgun (WGS) entry which is preliminary data.</text>
</comment>
<dbReference type="InterPro" id="IPR008707">
    <property type="entry name" value="B-propeller_PilY1"/>
</dbReference>
<evidence type="ECO:0000313" key="4">
    <source>
        <dbReference type="EMBL" id="ROU07324.1"/>
    </source>
</evidence>
<reference evidence="4 5" key="1">
    <citation type="submission" date="2018-10" db="EMBL/GenBank/DDBJ databases">
        <title>The genome of Lysobacter enzymogenes OH11.</title>
        <authorList>
            <person name="Liu F."/>
            <person name="Zhao Y."/>
            <person name="Qian G."/>
            <person name="Chen Y."/>
            <person name="Xu H."/>
        </authorList>
    </citation>
    <scope>NUCLEOTIDE SEQUENCE [LARGE SCALE GENOMIC DNA]</scope>
    <source>
        <strain evidence="4 5">OH11</strain>
    </source>
</reference>
<dbReference type="Pfam" id="PF05567">
    <property type="entry name" value="T4P_PilY1"/>
    <property type="match status" value="1"/>
</dbReference>
<evidence type="ECO:0000313" key="5">
    <source>
        <dbReference type="Proteomes" id="UP000275910"/>
    </source>
</evidence>
<organism evidence="4 5">
    <name type="scientific">Lysobacter enzymogenes</name>
    <dbReference type="NCBI Taxonomy" id="69"/>
    <lineage>
        <taxon>Bacteria</taxon>
        <taxon>Pseudomonadati</taxon>
        <taxon>Pseudomonadota</taxon>
        <taxon>Gammaproteobacteria</taxon>
        <taxon>Lysobacterales</taxon>
        <taxon>Lysobacteraceae</taxon>
        <taxon>Lysobacter</taxon>
    </lineage>
</organism>
<gene>
    <name evidence="4" type="ORF">D9T17_10240</name>
</gene>
<keyword evidence="1" id="KW-0479">Metal-binding</keyword>
<dbReference type="RefSeq" id="WP_123647313.1">
    <property type="nucleotide sequence ID" value="NZ_RCTY01000023.1"/>
</dbReference>
<dbReference type="Proteomes" id="UP000275910">
    <property type="component" value="Unassembled WGS sequence"/>
</dbReference>
<evidence type="ECO:0000256" key="2">
    <source>
        <dbReference type="ARBA" id="ARBA00022837"/>
    </source>
</evidence>
<name>A0A3N2RIV7_LYSEN</name>
<feature type="domain" description="PilY1 beta-propeller" evidence="3">
    <location>
        <begin position="761"/>
        <end position="1122"/>
    </location>
</feature>